<keyword evidence="3" id="KW-0328">Glycosyltransferase</keyword>
<name>A0AAN8ZH83_9MAGN</name>
<dbReference type="InterPro" id="IPR035595">
    <property type="entry name" value="UDP_glycos_trans_CS"/>
</dbReference>
<dbReference type="PANTHER" id="PTHR48049:SF91">
    <property type="entry name" value="UDP-GLYCOSYLTRANSFERASE 79B7-RELATED"/>
    <property type="match status" value="1"/>
</dbReference>
<evidence type="ECO:0000256" key="3">
    <source>
        <dbReference type="RuleBase" id="RU003718"/>
    </source>
</evidence>
<dbReference type="AlphaFoldDB" id="A0AAN8ZH83"/>
<dbReference type="InterPro" id="IPR050481">
    <property type="entry name" value="UDP-glycosyltransf_plant"/>
</dbReference>
<dbReference type="GO" id="GO:0035251">
    <property type="term" value="F:UDP-glucosyltransferase activity"/>
    <property type="evidence" value="ECO:0007669"/>
    <property type="project" value="InterPro"/>
</dbReference>
<evidence type="ECO:0000256" key="1">
    <source>
        <dbReference type="ARBA" id="ARBA00009995"/>
    </source>
</evidence>
<dbReference type="FunFam" id="3.40.50.2000:FF:000087">
    <property type="entry name" value="Glycosyltransferase"/>
    <property type="match status" value="1"/>
</dbReference>
<keyword evidence="2 3" id="KW-0808">Transferase</keyword>
<evidence type="ECO:0000313" key="5">
    <source>
        <dbReference type="EMBL" id="KAK6934215.1"/>
    </source>
</evidence>
<sequence length="453" mass="50747">MGSMYHIAMLPWFAVGHMTPFLHLANKLAERGHKITFFLPTKAQYQLQHHNRHPELITFHPLSVPQVEGLPPGTETASDIPIYMTNLLAVAMDLTRDQVEVSLRASKPDFVFFDFAFWVAELSRQLGIKSVCYNVVSAASLAIALVPARNVPKDRAITEEELAVPPPGYPSSTILMKKHEARSLTFISQEFGEGVTFYERCVFGMKNCDAIAIRTCVEIEGQLCDYIGSQFEKKVLVSGPVLPDPSTAPLDEKWNQWLGGFQPGSVVFCAFGSQFILEKKQFQELVLGFELTGLPFFIAVKPPTGTETVEEALPEAFEERVRERGVVYGGWVQQLLMLNHSSVGCFVSHCGFGSMWESLMSDCQIVLIPQLGDQILNTRLMAQELKLAVEVDREDTGWFSKESVCKAIKSVMDKDSEMGSLVRKNHAKWKQALVSKGIMTEYINRFVQSLEQL</sequence>
<evidence type="ECO:0000256" key="4">
    <source>
        <dbReference type="RuleBase" id="RU362057"/>
    </source>
</evidence>
<dbReference type="PANTHER" id="PTHR48049">
    <property type="entry name" value="GLYCOSYLTRANSFERASE"/>
    <property type="match status" value="1"/>
</dbReference>
<comment type="caution">
    <text evidence="5">The sequence shown here is derived from an EMBL/GenBank/DDBJ whole genome shotgun (WGS) entry which is preliminary data.</text>
</comment>
<comment type="similarity">
    <text evidence="1 3">Belongs to the UDP-glycosyltransferase family.</text>
</comment>
<dbReference type="EC" id="2.4.1.-" evidence="4"/>
<dbReference type="Gene3D" id="3.40.50.2000">
    <property type="entry name" value="Glycogen Phosphorylase B"/>
    <property type="match status" value="2"/>
</dbReference>
<organism evidence="5 6">
    <name type="scientific">Dillenia turbinata</name>
    <dbReference type="NCBI Taxonomy" id="194707"/>
    <lineage>
        <taxon>Eukaryota</taxon>
        <taxon>Viridiplantae</taxon>
        <taxon>Streptophyta</taxon>
        <taxon>Embryophyta</taxon>
        <taxon>Tracheophyta</taxon>
        <taxon>Spermatophyta</taxon>
        <taxon>Magnoliopsida</taxon>
        <taxon>eudicotyledons</taxon>
        <taxon>Gunneridae</taxon>
        <taxon>Pentapetalae</taxon>
        <taxon>Dilleniales</taxon>
        <taxon>Dilleniaceae</taxon>
        <taxon>Dillenia</taxon>
    </lineage>
</organism>
<evidence type="ECO:0000313" key="6">
    <source>
        <dbReference type="Proteomes" id="UP001370490"/>
    </source>
</evidence>
<protein>
    <recommendedName>
        <fullName evidence="4">Glycosyltransferase</fullName>
        <ecNumber evidence="4">2.4.1.-</ecNumber>
    </recommendedName>
</protein>
<proteinExistence type="inferred from homology"/>
<gene>
    <name evidence="5" type="ORF">RJ641_034370</name>
</gene>
<dbReference type="SUPFAM" id="SSF53756">
    <property type="entry name" value="UDP-Glycosyltransferase/glycogen phosphorylase"/>
    <property type="match status" value="1"/>
</dbReference>
<reference evidence="5 6" key="1">
    <citation type="submission" date="2023-12" db="EMBL/GenBank/DDBJ databases">
        <title>A high-quality genome assembly for Dillenia turbinata (Dilleniales).</title>
        <authorList>
            <person name="Chanderbali A."/>
        </authorList>
    </citation>
    <scope>NUCLEOTIDE SEQUENCE [LARGE SCALE GENOMIC DNA]</scope>
    <source>
        <strain evidence="5">LSX21</strain>
        <tissue evidence="5">Leaf</tissue>
    </source>
</reference>
<dbReference type="Pfam" id="PF00201">
    <property type="entry name" value="UDPGT"/>
    <property type="match status" value="1"/>
</dbReference>
<dbReference type="Proteomes" id="UP001370490">
    <property type="component" value="Unassembled WGS sequence"/>
</dbReference>
<dbReference type="EMBL" id="JBAMMX010000008">
    <property type="protein sequence ID" value="KAK6934215.1"/>
    <property type="molecule type" value="Genomic_DNA"/>
</dbReference>
<accession>A0AAN8ZH83</accession>
<dbReference type="InterPro" id="IPR002213">
    <property type="entry name" value="UDP_glucos_trans"/>
</dbReference>
<keyword evidence="6" id="KW-1185">Reference proteome</keyword>
<dbReference type="FunFam" id="3.40.50.2000:FF:000037">
    <property type="entry name" value="Glycosyltransferase"/>
    <property type="match status" value="1"/>
</dbReference>
<evidence type="ECO:0000256" key="2">
    <source>
        <dbReference type="ARBA" id="ARBA00022679"/>
    </source>
</evidence>
<dbReference type="CDD" id="cd03784">
    <property type="entry name" value="GT1_Gtf-like"/>
    <property type="match status" value="1"/>
</dbReference>
<dbReference type="PROSITE" id="PS00375">
    <property type="entry name" value="UDPGT"/>
    <property type="match status" value="1"/>
</dbReference>